<sequence length="363" mass="39340">MHQTNKELEAAAKRNMDFAKLFLLLPILLSALSNLEYSTAQSFNCSSPIGCRALVGYITVNNTNLGAIQSLFNVKNLRNLLGANNLPLYTPRNHTIPAQQVIKVPINCVCYNNTGTSSGAPIYKVQAGDGLDHIATEVFSRLVQFRQIQAANGIPDPDLITPGQELKIPLPCSCDDVDGERVVHYAHMVKSGSSLEEIAREFGTDEETLAKINGIKAENELIANQPIDVPLKACNSSITTDSLDYPLLASNGTYVFTANGCVRCTCDAASNWTLNCEPSGNKPSKWDACPPMQCEGLSLGSSNTSGCNRSTCSYAGFNNSIIFTSLVQDSSCSTSSPSNDVSRISLNWDFLSILFLFSFHLFQ</sequence>
<dbReference type="SMART" id="SM00257">
    <property type="entry name" value="LysM"/>
    <property type="match status" value="2"/>
</dbReference>
<dbReference type="RefSeq" id="XP_022725842.1">
    <property type="nucleotide sequence ID" value="XM_022870107.1"/>
</dbReference>
<feature type="domain" description="LysM" evidence="2">
    <location>
        <begin position="121"/>
        <end position="168"/>
    </location>
</feature>
<evidence type="ECO:0000256" key="1">
    <source>
        <dbReference type="SAM" id="SignalP"/>
    </source>
</evidence>
<organism evidence="3 4">
    <name type="scientific">Durio zibethinus</name>
    <name type="common">Durian</name>
    <dbReference type="NCBI Taxonomy" id="66656"/>
    <lineage>
        <taxon>Eukaryota</taxon>
        <taxon>Viridiplantae</taxon>
        <taxon>Streptophyta</taxon>
        <taxon>Embryophyta</taxon>
        <taxon>Tracheophyta</taxon>
        <taxon>Spermatophyta</taxon>
        <taxon>Magnoliopsida</taxon>
        <taxon>eudicotyledons</taxon>
        <taxon>Gunneridae</taxon>
        <taxon>Pentapetalae</taxon>
        <taxon>rosids</taxon>
        <taxon>malvids</taxon>
        <taxon>Malvales</taxon>
        <taxon>Malvaceae</taxon>
        <taxon>Helicteroideae</taxon>
        <taxon>Durio</taxon>
    </lineage>
</organism>
<dbReference type="SUPFAM" id="SSF54106">
    <property type="entry name" value="LysM domain"/>
    <property type="match status" value="2"/>
</dbReference>
<dbReference type="Pfam" id="PF01476">
    <property type="entry name" value="LysM"/>
    <property type="match status" value="2"/>
</dbReference>
<keyword evidence="3" id="KW-1185">Reference proteome</keyword>
<evidence type="ECO:0000313" key="4">
    <source>
        <dbReference type="RefSeq" id="XP_022725842.1"/>
    </source>
</evidence>
<gene>
    <name evidence="4" type="primary">LOC111282144</name>
</gene>
<dbReference type="PANTHER" id="PTHR33734">
    <property type="entry name" value="LYSM DOMAIN-CONTAINING GPI-ANCHORED PROTEIN 2"/>
    <property type="match status" value="1"/>
</dbReference>
<protein>
    <submittedName>
        <fullName evidence="4">LysM domain-containing GPI-anchored protein 2-like</fullName>
    </submittedName>
</protein>
<dbReference type="Gene3D" id="3.10.350.10">
    <property type="entry name" value="LysM domain"/>
    <property type="match status" value="2"/>
</dbReference>
<dbReference type="Proteomes" id="UP000515121">
    <property type="component" value="Unplaced"/>
</dbReference>
<dbReference type="PROSITE" id="PS51782">
    <property type="entry name" value="LYSM"/>
    <property type="match status" value="2"/>
</dbReference>
<reference evidence="4" key="1">
    <citation type="submission" date="2025-08" db="UniProtKB">
        <authorList>
            <consortium name="RefSeq"/>
        </authorList>
    </citation>
    <scope>IDENTIFICATION</scope>
    <source>
        <tissue evidence="4">Fruit stalk</tissue>
    </source>
</reference>
<dbReference type="InterPro" id="IPR036779">
    <property type="entry name" value="LysM_dom_sf"/>
</dbReference>
<name>A0A6P5XDW5_DURZI</name>
<feature type="signal peptide" evidence="1">
    <location>
        <begin position="1"/>
        <end position="40"/>
    </location>
</feature>
<feature type="chain" id="PRO_5028459648" evidence="1">
    <location>
        <begin position="41"/>
        <end position="363"/>
    </location>
</feature>
<keyword evidence="1" id="KW-0732">Signal</keyword>
<dbReference type="KEGG" id="dzi:111282144"/>
<dbReference type="AlphaFoldDB" id="A0A6P5XDW5"/>
<proteinExistence type="predicted"/>
<feature type="domain" description="LysM" evidence="2">
    <location>
        <begin position="185"/>
        <end position="229"/>
    </location>
</feature>
<accession>A0A6P5XDW5</accession>
<evidence type="ECO:0000313" key="3">
    <source>
        <dbReference type="Proteomes" id="UP000515121"/>
    </source>
</evidence>
<dbReference type="CDD" id="cd00118">
    <property type="entry name" value="LysM"/>
    <property type="match status" value="1"/>
</dbReference>
<dbReference type="OrthoDB" id="2107166at2759"/>
<dbReference type="InterPro" id="IPR018392">
    <property type="entry name" value="LysM"/>
</dbReference>
<evidence type="ECO:0000259" key="2">
    <source>
        <dbReference type="PROSITE" id="PS51782"/>
    </source>
</evidence>
<dbReference type="GeneID" id="111282144"/>
<dbReference type="PANTHER" id="PTHR33734:SF11">
    <property type="entry name" value="LYSM DOMAIN-CONTAINING GPI-ANCHORED PROTEIN 2"/>
    <property type="match status" value="1"/>
</dbReference>